<comment type="subcellular location">
    <subcellularLocation>
        <location evidence="1">Secreted</location>
    </subcellularLocation>
</comment>
<evidence type="ECO:0000256" key="4">
    <source>
        <dbReference type="ARBA" id="ARBA00022525"/>
    </source>
</evidence>
<comment type="similarity">
    <text evidence="2">Belongs to the plant self-incompatibility (S1) protein family.</text>
</comment>
<protein>
    <recommendedName>
        <fullName evidence="9">S-protein homolog</fullName>
    </recommendedName>
</protein>
<evidence type="ECO:0000256" key="6">
    <source>
        <dbReference type="SAM" id="SignalP"/>
    </source>
</evidence>
<sequence>MNILIIFMLIIAMLLGVSEAVFKCPKNQLIIRNELGPARSLQYHCRYFRNNEGAKFLKFKEQRIFEFAGGNSAAPGSRIIERIKVICVLRQGLWMENSSRDFEAYIGTDEHPCGQVHEWIARSDGVYSQRNRIKPAKLTFPWIKNPK</sequence>
<evidence type="ECO:0000313" key="7">
    <source>
        <dbReference type="EMBL" id="CAH8391659.1"/>
    </source>
</evidence>
<gene>
    <name evidence="7" type="ORF">ERUC_LOCUS44142</name>
</gene>
<organism evidence="7 8">
    <name type="scientific">Eruca vesicaria subsp. sativa</name>
    <name type="common">Garden rocket</name>
    <name type="synonym">Eruca sativa</name>
    <dbReference type="NCBI Taxonomy" id="29727"/>
    <lineage>
        <taxon>Eukaryota</taxon>
        <taxon>Viridiplantae</taxon>
        <taxon>Streptophyta</taxon>
        <taxon>Embryophyta</taxon>
        <taxon>Tracheophyta</taxon>
        <taxon>Spermatophyta</taxon>
        <taxon>Magnoliopsida</taxon>
        <taxon>eudicotyledons</taxon>
        <taxon>Gunneridae</taxon>
        <taxon>Pentapetalae</taxon>
        <taxon>rosids</taxon>
        <taxon>malvids</taxon>
        <taxon>Brassicales</taxon>
        <taxon>Brassicaceae</taxon>
        <taxon>Brassiceae</taxon>
        <taxon>Eruca</taxon>
    </lineage>
</organism>
<dbReference type="GO" id="GO:0005576">
    <property type="term" value="C:extracellular region"/>
    <property type="evidence" value="ECO:0007669"/>
    <property type="project" value="UniProtKB-SubCell"/>
</dbReference>
<keyword evidence="4" id="KW-0964">Secreted</keyword>
<comment type="caution">
    <text evidence="7">The sequence shown here is derived from an EMBL/GenBank/DDBJ whole genome shotgun (WGS) entry which is preliminary data.</text>
</comment>
<dbReference type="Pfam" id="PF05938">
    <property type="entry name" value="Self-incomp_S1"/>
    <property type="match status" value="1"/>
</dbReference>
<feature type="signal peptide" evidence="6">
    <location>
        <begin position="1"/>
        <end position="20"/>
    </location>
</feature>
<evidence type="ECO:0008006" key="9">
    <source>
        <dbReference type="Google" id="ProtNLM"/>
    </source>
</evidence>
<accession>A0ABC8M5V8</accession>
<evidence type="ECO:0000313" key="8">
    <source>
        <dbReference type="Proteomes" id="UP001642260"/>
    </source>
</evidence>
<keyword evidence="8" id="KW-1185">Reference proteome</keyword>
<evidence type="ECO:0000256" key="5">
    <source>
        <dbReference type="ARBA" id="ARBA00022729"/>
    </source>
</evidence>
<evidence type="ECO:0000256" key="1">
    <source>
        <dbReference type="ARBA" id="ARBA00004613"/>
    </source>
</evidence>
<evidence type="ECO:0000256" key="2">
    <source>
        <dbReference type="ARBA" id="ARBA00005581"/>
    </source>
</evidence>
<name>A0ABC8M5V8_ERUVS</name>
<keyword evidence="5 6" id="KW-0732">Signal</keyword>
<dbReference type="Proteomes" id="UP001642260">
    <property type="component" value="Unassembled WGS sequence"/>
</dbReference>
<reference evidence="7 8" key="1">
    <citation type="submission" date="2022-03" db="EMBL/GenBank/DDBJ databases">
        <authorList>
            <person name="Macdonald S."/>
            <person name="Ahmed S."/>
            <person name="Newling K."/>
        </authorList>
    </citation>
    <scope>NUCLEOTIDE SEQUENCE [LARGE SCALE GENOMIC DNA]</scope>
</reference>
<keyword evidence="3" id="KW-0713">Self-incompatibility</keyword>
<evidence type="ECO:0000256" key="3">
    <source>
        <dbReference type="ARBA" id="ARBA00022471"/>
    </source>
</evidence>
<dbReference type="InterPro" id="IPR010264">
    <property type="entry name" value="Self-incomp_S1"/>
</dbReference>
<proteinExistence type="inferred from homology"/>
<dbReference type="EMBL" id="CAKOAT010956265">
    <property type="protein sequence ID" value="CAH8391659.1"/>
    <property type="molecule type" value="Genomic_DNA"/>
</dbReference>
<dbReference type="GO" id="GO:0060320">
    <property type="term" value="P:rejection of self pollen"/>
    <property type="evidence" value="ECO:0007669"/>
    <property type="project" value="UniProtKB-KW"/>
</dbReference>
<dbReference type="AlphaFoldDB" id="A0ABC8M5V8"/>
<feature type="chain" id="PRO_5044757480" description="S-protein homolog" evidence="6">
    <location>
        <begin position="21"/>
        <end position="147"/>
    </location>
</feature>